<evidence type="ECO:0000256" key="1">
    <source>
        <dbReference type="SAM" id="MobiDB-lite"/>
    </source>
</evidence>
<dbReference type="EMBL" id="KQ087192">
    <property type="protein sequence ID" value="KLT43756.1"/>
    <property type="molecule type" value="Genomic_DNA"/>
</dbReference>
<evidence type="ECO:0000313" key="2">
    <source>
        <dbReference type="EMBL" id="KLT43756.1"/>
    </source>
</evidence>
<protein>
    <submittedName>
        <fullName evidence="2">Uncharacterized protein</fullName>
    </submittedName>
</protein>
<keyword evidence="3" id="KW-1185">Reference proteome</keyword>
<reference evidence="2 3" key="1">
    <citation type="submission" date="2015-03" db="EMBL/GenBank/DDBJ databases">
        <title>Genomics and transcriptomics of the oil-accumulating basidiomycete yeast T. oleaginosus allow insights into substrate utilization and the diverse evolutionary trajectories of mating systems in fungi.</title>
        <authorList>
            <consortium name="DOE Joint Genome Institute"/>
            <person name="Kourist R."/>
            <person name="Kracht O."/>
            <person name="Bracharz F."/>
            <person name="Lipzen A."/>
            <person name="Nolan M."/>
            <person name="Ohm R."/>
            <person name="Grigoriev I."/>
            <person name="Sun S."/>
            <person name="Heitman J."/>
            <person name="Bruck T."/>
            <person name="Nowrousian M."/>
        </authorList>
    </citation>
    <scope>NUCLEOTIDE SEQUENCE [LARGE SCALE GENOMIC DNA]</scope>
    <source>
        <strain evidence="2 3">IBC0246</strain>
    </source>
</reference>
<dbReference type="Proteomes" id="UP000053611">
    <property type="component" value="Unassembled WGS sequence"/>
</dbReference>
<feature type="region of interest" description="Disordered" evidence="1">
    <location>
        <begin position="96"/>
        <end position="124"/>
    </location>
</feature>
<accession>A0A0J0XRJ9</accession>
<sequence length="233" mass="25847">MLSLFKFKWLKFGDNHDAPPNTPASNYPPNSPSPPSLTGSSLTSSPYASPPQDDTPRESELPSLVPSPSPTLHSLVEAIPLLQPAPRYYRHSGCRASPKRLLGRKDPQSIPAEESDRPTPPMARVYRWTSTGPRPLERHLNCSTYRRLASRMLYWDLPPHKEDGEAEPADHHSICLWPTFGIEPAELKAFLSVAVGEVASINIRSQYLTISFEKMTGAGAVWILKELFVLVGP</sequence>
<gene>
    <name evidence="2" type="ORF">CC85DRAFT_327105</name>
</gene>
<name>A0A0J0XRJ9_9TREE</name>
<evidence type="ECO:0000313" key="3">
    <source>
        <dbReference type="Proteomes" id="UP000053611"/>
    </source>
</evidence>
<feature type="region of interest" description="Disordered" evidence="1">
    <location>
        <begin position="13"/>
        <end position="69"/>
    </location>
</feature>
<feature type="compositionally biased region" description="Low complexity" evidence="1">
    <location>
        <begin position="36"/>
        <end position="47"/>
    </location>
</feature>
<organism evidence="2 3">
    <name type="scientific">Cutaneotrichosporon oleaginosum</name>
    <dbReference type="NCBI Taxonomy" id="879819"/>
    <lineage>
        <taxon>Eukaryota</taxon>
        <taxon>Fungi</taxon>
        <taxon>Dikarya</taxon>
        <taxon>Basidiomycota</taxon>
        <taxon>Agaricomycotina</taxon>
        <taxon>Tremellomycetes</taxon>
        <taxon>Trichosporonales</taxon>
        <taxon>Trichosporonaceae</taxon>
        <taxon>Cutaneotrichosporon</taxon>
    </lineage>
</organism>
<dbReference type="RefSeq" id="XP_018280247.1">
    <property type="nucleotide sequence ID" value="XM_018426542.1"/>
</dbReference>
<dbReference type="GeneID" id="28987145"/>
<dbReference type="AlphaFoldDB" id="A0A0J0XRJ9"/>
<proteinExistence type="predicted"/>